<organism evidence="3 4">
    <name type="scientific">Morella rubra</name>
    <name type="common">Chinese bayberry</name>
    <dbReference type="NCBI Taxonomy" id="262757"/>
    <lineage>
        <taxon>Eukaryota</taxon>
        <taxon>Viridiplantae</taxon>
        <taxon>Streptophyta</taxon>
        <taxon>Embryophyta</taxon>
        <taxon>Tracheophyta</taxon>
        <taxon>Spermatophyta</taxon>
        <taxon>Magnoliopsida</taxon>
        <taxon>eudicotyledons</taxon>
        <taxon>Gunneridae</taxon>
        <taxon>Pentapetalae</taxon>
        <taxon>rosids</taxon>
        <taxon>fabids</taxon>
        <taxon>Fagales</taxon>
        <taxon>Myricaceae</taxon>
        <taxon>Morella</taxon>
    </lineage>
</organism>
<dbReference type="PANTHER" id="PTHR11895:SF156">
    <property type="entry name" value="FATTY ACID AMIDE HYDROLASE"/>
    <property type="match status" value="1"/>
</dbReference>
<keyword evidence="4" id="KW-1185">Reference proteome</keyword>
<dbReference type="Gene3D" id="3.90.1300.10">
    <property type="entry name" value="Amidase signature (AS) domain"/>
    <property type="match status" value="1"/>
</dbReference>
<dbReference type="InterPro" id="IPR023631">
    <property type="entry name" value="Amidase_dom"/>
</dbReference>
<dbReference type="InterPro" id="IPR000120">
    <property type="entry name" value="Amidase"/>
</dbReference>
<gene>
    <name evidence="3" type="ORF">CJ030_MR7G013525</name>
</gene>
<proteinExistence type="inferred from homology"/>
<evidence type="ECO:0000313" key="4">
    <source>
        <dbReference type="Proteomes" id="UP000516437"/>
    </source>
</evidence>
<dbReference type="GO" id="GO:0016020">
    <property type="term" value="C:membrane"/>
    <property type="evidence" value="ECO:0007669"/>
    <property type="project" value="TreeGrafter"/>
</dbReference>
<evidence type="ECO:0000313" key="3">
    <source>
        <dbReference type="EMBL" id="KAB1206728.1"/>
    </source>
</evidence>
<comment type="similarity">
    <text evidence="1">Belongs to the amidase family.</text>
</comment>
<dbReference type="PROSITE" id="PS00571">
    <property type="entry name" value="AMIDASES"/>
    <property type="match status" value="1"/>
</dbReference>
<dbReference type="AlphaFoldDB" id="A0A6A1V492"/>
<feature type="domain" description="Amidase" evidence="2">
    <location>
        <begin position="160"/>
        <end position="571"/>
    </location>
</feature>
<dbReference type="EMBL" id="RXIC02000025">
    <property type="protein sequence ID" value="KAB1206728.1"/>
    <property type="molecule type" value="Genomic_DNA"/>
</dbReference>
<evidence type="ECO:0000256" key="1">
    <source>
        <dbReference type="ARBA" id="ARBA00009199"/>
    </source>
</evidence>
<dbReference type="OrthoDB" id="421993at2759"/>
<dbReference type="SUPFAM" id="SSF75304">
    <property type="entry name" value="Amidase signature (AS) enzymes"/>
    <property type="match status" value="1"/>
</dbReference>
<dbReference type="Proteomes" id="UP000516437">
    <property type="component" value="Chromosome 7"/>
</dbReference>
<dbReference type="InterPro" id="IPR036928">
    <property type="entry name" value="AS_sf"/>
</dbReference>
<name>A0A6A1V492_9ROSI</name>
<accession>A0A6A1V492</accession>
<protein>
    <submittedName>
        <fullName evidence="3">Fatty acid amide hydrolase</fullName>
    </submittedName>
</protein>
<evidence type="ECO:0000259" key="2">
    <source>
        <dbReference type="Pfam" id="PF01425"/>
    </source>
</evidence>
<dbReference type="Pfam" id="PF01425">
    <property type="entry name" value="Amidase"/>
    <property type="match status" value="1"/>
</dbReference>
<dbReference type="GO" id="GO:0070291">
    <property type="term" value="P:N-acylethanolamine metabolic process"/>
    <property type="evidence" value="ECO:0007669"/>
    <property type="project" value="TreeGrafter"/>
</dbReference>
<keyword evidence="3" id="KW-0378">Hydrolase</keyword>
<reference evidence="3 4" key="1">
    <citation type="journal article" date="2019" name="Plant Biotechnol. J.">
        <title>The red bayberry genome and genetic basis of sex determination.</title>
        <authorList>
            <person name="Jia H.M."/>
            <person name="Jia H.J."/>
            <person name="Cai Q.L."/>
            <person name="Wang Y."/>
            <person name="Zhao H.B."/>
            <person name="Yang W.F."/>
            <person name="Wang G.Y."/>
            <person name="Li Y.H."/>
            <person name="Zhan D.L."/>
            <person name="Shen Y.T."/>
            <person name="Niu Q.F."/>
            <person name="Chang L."/>
            <person name="Qiu J."/>
            <person name="Zhao L."/>
            <person name="Xie H.B."/>
            <person name="Fu W.Y."/>
            <person name="Jin J."/>
            <person name="Li X.W."/>
            <person name="Jiao Y."/>
            <person name="Zhou C.C."/>
            <person name="Tu T."/>
            <person name="Chai C.Y."/>
            <person name="Gao J.L."/>
            <person name="Fan L.J."/>
            <person name="van de Weg E."/>
            <person name="Wang J.Y."/>
            <person name="Gao Z.S."/>
        </authorList>
    </citation>
    <scope>NUCLEOTIDE SEQUENCE [LARGE SCALE GENOMIC DNA]</scope>
    <source>
        <tissue evidence="3">Leaves</tissue>
    </source>
</reference>
<dbReference type="PANTHER" id="PTHR11895">
    <property type="entry name" value="TRANSAMIDASE"/>
    <property type="match status" value="1"/>
</dbReference>
<dbReference type="GO" id="GO:0047412">
    <property type="term" value="F:N-(long-chain-acyl)ethanolamine deacylase activity"/>
    <property type="evidence" value="ECO:0007669"/>
    <property type="project" value="TreeGrafter"/>
</dbReference>
<dbReference type="InterPro" id="IPR020556">
    <property type="entry name" value="Amidase_CS"/>
</dbReference>
<sequence>MEKKCVMVPAEEVDLSAIKYERQVFQAPHLTGSMFKSFARAAEAPVTGSLIISRLKQQNKLVEMSQNTVIPEAPMFKPEFPPQQPEPGVVTFDGVWKPKDTVEAALKCLAQYDVAGRWNGSQDPPFQYWKIRDYAYAYRSVVVTPSIEFSNKKPPAPLLISFDAEEVRKQAAASTQRFEEGVPLSILDGIFMAIKDDIDCLPHPSKSGSTWMHEVRSVKKDAVSVSRLRSCGVIFLGKANMHEFGMGTTGNNPNYGTTRNPHAPERYTGGSSSGPAAIVASGICSAALGTDGGGSVRIPSSLCGIVGLKTTYGRTDMEGSLCDSGTLEIIGPIASTVEDVMLVYAVILGSSLANIISLKPSAPCLPMLTSNESLNALGSLRIGKYTAWFNDVNSTDISNKCEDILDLLCKTHGCEVVEIVIPELHEMRNAHLVSIGSETLCSLNPYYEDGKAVRMTYDTRTSMALFRSFTASDYVAAQCIRRRIMYHHMEIFKKVDVIVTPTTGMTAPKIHPSALQFGETDMQVTVYLMRFILAANLLGLPAISVPVGYDKEGLPIGLQLIGRPWAEASLLRVASAVEELCEKSKKKPASFFDVLKT</sequence>
<comment type="caution">
    <text evidence="3">The sequence shown here is derived from an EMBL/GenBank/DDBJ whole genome shotgun (WGS) entry which is preliminary data.</text>
</comment>